<evidence type="ECO:0000256" key="7">
    <source>
        <dbReference type="ARBA" id="ARBA00023065"/>
    </source>
</evidence>
<comment type="caution">
    <text evidence="12">The sequence shown here is derived from an EMBL/GenBank/DDBJ whole genome shotgun (WGS) entry which is preliminary data.</text>
</comment>
<accession>A0A1F4W3A1</accession>
<reference evidence="12 13" key="1">
    <citation type="journal article" date="2016" name="Nat. Commun.">
        <title>Thousands of microbial genomes shed light on interconnected biogeochemical processes in an aquifer system.</title>
        <authorList>
            <person name="Anantharaman K."/>
            <person name="Brown C.T."/>
            <person name="Hug L.A."/>
            <person name="Sharon I."/>
            <person name="Castelle C.J."/>
            <person name="Probst A.J."/>
            <person name="Thomas B.C."/>
            <person name="Singh A."/>
            <person name="Wilkins M.J."/>
            <person name="Karaoz U."/>
            <person name="Brodie E.L."/>
            <person name="Williams K.H."/>
            <person name="Hubbard S.S."/>
            <person name="Banfield J.F."/>
        </authorList>
    </citation>
    <scope>NUCLEOTIDE SEQUENCE [LARGE SCALE GENOMIC DNA]</scope>
</reference>
<dbReference type="EMBL" id="MEVT01000001">
    <property type="protein sequence ID" value="OGC63912.1"/>
    <property type="molecule type" value="Genomic_DNA"/>
</dbReference>
<dbReference type="InterPro" id="IPR055190">
    <property type="entry name" value="ATP-synt_VA_C"/>
</dbReference>
<dbReference type="SUPFAM" id="SSF47917">
    <property type="entry name" value="C-terminal domain of alpha and beta subunits of F1 ATP synthase"/>
    <property type="match status" value="1"/>
</dbReference>
<keyword evidence="7" id="KW-0406">Ion transport</keyword>
<dbReference type="GO" id="GO:0045259">
    <property type="term" value="C:proton-transporting ATP synthase complex"/>
    <property type="evidence" value="ECO:0007669"/>
    <property type="project" value="UniProtKB-KW"/>
</dbReference>
<protein>
    <recommendedName>
        <fullName evidence="11">AAA+ ATPase domain-containing protein</fullName>
    </recommendedName>
</protein>
<keyword evidence="10" id="KW-0066">ATP synthesis</keyword>
<dbReference type="SMART" id="SM00382">
    <property type="entry name" value="AAA"/>
    <property type="match status" value="1"/>
</dbReference>
<dbReference type="GO" id="GO:0005524">
    <property type="term" value="F:ATP binding"/>
    <property type="evidence" value="ECO:0007669"/>
    <property type="project" value="UniProtKB-KW"/>
</dbReference>
<dbReference type="PANTHER" id="PTHR15184">
    <property type="entry name" value="ATP SYNTHASE"/>
    <property type="match status" value="1"/>
</dbReference>
<keyword evidence="5" id="KW-0067">ATP-binding</keyword>
<evidence type="ECO:0000256" key="6">
    <source>
        <dbReference type="ARBA" id="ARBA00022967"/>
    </source>
</evidence>
<comment type="subcellular location">
    <subcellularLocation>
        <location evidence="1">Membrane</location>
    </subcellularLocation>
</comment>
<organism evidence="12 13">
    <name type="scientific">candidate division WWE3 bacterium RIFOXYA2_FULL_46_9</name>
    <dbReference type="NCBI Taxonomy" id="1802636"/>
    <lineage>
        <taxon>Bacteria</taxon>
        <taxon>Katanobacteria</taxon>
    </lineage>
</organism>
<dbReference type="Gene3D" id="3.40.50.12240">
    <property type="match status" value="1"/>
</dbReference>
<dbReference type="PANTHER" id="PTHR15184:SF71">
    <property type="entry name" value="ATP SYNTHASE SUBUNIT BETA, MITOCHONDRIAL"/>
    <property type="match status" value="1"/>
</dbReference>
<evidence type="ECO:0000313" key="13">
    <source>
        <dbReference type="Proteomes" id="UP000176614"/>
    </source>
</evidence>
<keyword evidence="6" id="KW-1278">Translocase</keyword>
<evidence type="ECO:0000256" key="4">
    <source>
        <dbReference type="ARBA" id="ARBA00022741"/>
    </source>
</evidence>
<evidence type="ECO:0000256" key="10">
    <source>
        <dbReference type="ARBA" id="ARBA00023310"/>
    </source>
</evidence>
<dbReference type="InterPro" id="IPR027417">
    <property type="entry name" value="P-loop_NTPase"/>
</dbReference>
<keyword evidence="4" id="KW-0547">Nucleotide-binding</keyword>
<dbReference type="InterPro" id="IPR003593">
    <property type="entry name" value="AAA+_ATPase"/>
</dbReference>
<dbReference type="SUPFAM" id="SSF52540">
    <property type="entry name" value="P-loop containing nucleoside triphosphate hydrolases"/>
    <property type="match status" value="1"/>
</dbReference>
<keyword evidence="8" id="KW-0472">Membrane</keyword>
<sequence>MNGTVIEVKYPIVLIEFTTGELPSLYEVLESSGDVHIEVLVISVGAGSVYYCQSLEGLTTEIKRGMIFTRTQRTLSISLSEAVLGRVIDCFGNPIDGKGALPVEGVALPILSNKPVVDSMDQTSVLETGIKVVDLMCPIIKGGKVGLFGGSGVGKTILLNEIMHNILTEGNKDTVSVFCGVGERSREGHELVEELDHGGILPLTSLVYGSMGASPVLRYLTAYSGVTIAEYFRDHLKKNVMFFIDNMFRFAQAGSEVSLLMGNIPSEEGYQPTLISEIADIHERLLSSHDKYLTTIEAVYLPEDDLYDPASQTVFGYIDSSIVLSRAVYGEGKLPAVDILASTSDALSKKIVTEEHLEVAIRAKRLLTQAEVLERISSLVGEAELSEDDRITLQRAHKVRNFLTQNFYVSGQQTGRKGVTVQLKDTIKGVKGIIDGTFDAISEDKFLYIETAEGLLGD</sequence>
<keyword evidence="9" id="KW-0139">CF(1)</keyword>
<evidence type="ECO:0000256" key="9">
    <source>
        <dbReference type="ARBA" id="ARBA00023196"/>
    </source>
</evidence>
<evidence type="ECO:0000313" key="12">
    <source>
        <dbReference type="EMBL" id="OGC63912.1"/>
    </source>
</evidence>
<dbReference type="GO" id="GO:0046933">
    <property type="term" value="F:proton-transporting ATP synthase activity, rotational mechanism"/>
    <property type="evidence" value="ECO:0007669"/>
    <property type="project" value="TreeGrafter"/>
</dbReference>
<evidence type="ECO:0000256" key="1">
    <source>
        <dbReference type="ARBA" id="ARBA00004370"/>
    </source>
</evidence>
<evidence type="ECO:0000256" key="3">
    <source>
        <dbReference type="ARBA" id="ARBA00022448"/>
    </source>
</evidence>
<keyword evidence="3" id="KW-0813">Transport</keyword>
<comment type="similarity">
    <text evidence="2">Belongs to the ATPase alpha/beta chains family.</text>
</comment>
<evidence type="ECO:0000259" key="11">
    <source>
        <dbReference type="SMART" id="SM00382"/>
    </source>
</evidence>
<dbReference type="PROSITE" id="PS00152">
    <property type="entry name" value="ATPASE_ALPHA_BETA"/>
    <property type="match status" value="1"/>
</dbReference>
<evidence type="ECO:0000256" key="8">
    <source>
        <dbReference type="ARBA" id="ARBA00023136"/>
    </source>
</evidence>
<feature type="domain" description="AAA+ ATPase" evidence="11">
    <location>
        <begin position="141"/>
        <end position="367"/>
    </location>
</feature>
<dbReference type="InterPro" id="IPR020003">
    <property type="entry name" value="ATPase_a/bsu_AS"/>
</dbReference>
<dbReference type="Pfam" id="PF00006">
    <property type="entry name" value="ATP-synt_ab"/>
    <property type="match status" value="1"/>
</dbReference>
<proteinExistence type="inferred from homology"/>
<evidence type="ECO:0000256" key="5">
    <source>
        <dbReference type="ARBA" id="ARBA00022840"/>
    </source>
</evidence>
<dbReference type="Proteomes" id="UP000176614">
    <property type="component" value="Unassembled WGS sequence"/>
</dbReference>
<gene>
    <name evidence="12" type="ORF">A2264_02380</name>
</gene>
<dbReference type="InterPro" id="IPR050053">
    <property type="entry name" value="ATPase_alpha/beta_chains"/>
</dbReference>
<dbReference type="Pfam" id="PF22919">
    <property type="entry name" value="ATP-synt_VA_C"/>
    <property type="match status" value="1"/>
</dbReference>
<evidence type="ECO:0000256" key="2">
    <source>
        <dbReference type="ARBA" id="ARBA00008936"/>
    </source>
</evidence>
<name>A0A1F4W3A1_UNCKA</name>
<dbReference type="InterPro" id="IPR000194">
    <property type="entry name" value="ATPase_F1/V1/A1_a/bsu_nucl-bd"/>
</dbReference>
<dbReference type="AlphaFoldDB" id="A0A1F4W3A1"/>